<sequence>MNLLSDLLLRDTAEVTENGIFYKDKFYTCSVALREQWFSKAAKVEVWSIPIYFDPTDADYILLQLQNGFLCIGNLLVNESYMYDTKDYFNLIEQVKKKMKNRRGRLK</sequence>
<name>A0AB36JM77_9BACL</name>
<proteinExistence type="predicted"/>
<organism evidence="1 2">
    <name type="scientific">Paenibacillus odorifer</name>
    <dbReference type="NCBI Taxonomy" id="189426"/>
    <lineage>
        <taxon>Bacteria</taxon>
        <taxon>Bacillati</taxon>
        <taxon>Bacillota</taxon>
        <taxon>Bacilli</taxon>
        <taxon>Bacillales</taxon>
        <taxon>Paenibacillaceae</taxon>
        <taxon>Paenibacillus</taxon>
    </lineage>
</organism>
<evidence type="ECO:0000313" key="2">
    <source>
        <dbReference type="Proteomes" id="UP000187323"/>
    </source>
</evidence>
<gene>
    <name evidence="1" type="ORF">BSK47_03755</name>
</gene>
<dbReference type="AlphaFoldDB" id="A0AB36JM77"/>
<evidence type="ECO:0000313" key="1">
    <source>
        <dbReference type="EMBL" id="OME23578.1"/>
    </source>
</evidence>
<dbReference type="Proteomes" id="UP000187323">
    <property type="component" value="Unassembled WGS sequence"/>
</dbReference>
<dbReference type="RefSeq" id="WP_076133564.1">
    <property type="nucleotide sequence ID" value="NZ_MPTO01000003.1"/>
</dbReference>
<protein>
    <recommendedName>
        <fullName evidence="3">Transposase</fullName>
    </recommendedName>
</protein>
<evidence type="ECO:0008006" key="3">
    <source>
        <dbReference type="Google" id="ProtNLM"/>
    </source>
</evidence>
<accession>A0AB36JM77</accession>
<comment type="caution">
    <text evidence="1">The sequence shown here is derived from an EMBL/GenBank/DDBJ whole genome shotgun (WGS) entry which is preliminary data.</text>
</comment>
<reference evidence="1 2" key="1">
    <citation type="submission" date="2016-10" db="EMBL/GenBank/DDBJ databases">
        <title>Paenibacillus species isolates.</title>
        <authorList>
            <person name="Beno S.M."/>
        </authorList>
    </citation>
    <scope>NUCLEOTIDE SEQUENCE [LARGE SCALE GENOMIC DNA]</scope>
    <source>
        <strain evidence="1 2">FSL H7-0918</strain>
    </source>
</reference>
<dbReference type="EMBL" id="MPTO01000003">
    <property type="protein sequence ID" value="OME23578.1"/>
    <property type="molecule type" value="Genomic_DNA"/>
</dbReference>